<keyword evidence="3" id="KW-1185">Reference proteome</keyword>
<feature type="transmembrane region" description="Helical" evidence="1">
    <location>
        <begin position="50"/>
        <end position="70"/>
    </location>
</feature>
<evidence type="ECO:0000313" key="2">
    <source>
        <dbReference type="EMBL" id="SDG68257.1"/>
    </source>
</evidence>
<dbReference type="Proteomes" id="UP000199296">
    <property type="component" value="Unassembled WGS sequence"/>
</dbReference>
<dbReference type="EMBL" id="FNCW01000005">
    <property type="protein sequence ID" value="SDG68257.1"/>
    <property type="molecule type" value="Genomic_DNA"/>
</dbReference>
<evidence type="ECO:0008006" key="4">
    <source>
        <dbReference type="Google" id="ProtNLM"/>
    </source>
</evidence>
<accession>A0A1G7W8H8</accession>
<keyword evidence="1" id="KW-0472">Membrane</keyword>
<evidence type="ECO:0000313" key="3">
    <source>
        <dbReference type="Proteomes" id="UP000199296"/>
    </source>
</evidence>
<name>A0A1G7W8H8_9FLAO</name>
<keyword evidence="1" id="KW-0812">Transmembrane</keyword>
<proteinExistence type="predicted"/>
<dbReference type="OrthoDB" id="770034at2"/>
<feature type="transmembrane region" description="Helical" evidence="1">
    <location>
        <begin position="20"/>
        <end position="38"/>
    </location>
</feature>
<sequence>MRQNQNLDRSLFSRPLLYKAMLGAGMALLLILAFITGAETQAGWPEYWRVRPVIITPLFGAFGGMFYHFISRLLPQIRIPKPIAHILGLIGFVIALWLGFVLGLDGTLWD</sequence>
<feature type="transmembrane region" description="Helical" evidence="1">
    <location>
        <begin position="82"/>
        <end position="104"/>
    </location>
</feature>
<organism evidence="2 3">
    <name type="scientific">Psychroflexus sediminis</name>
    <dbReference type="NCBI Taxonomy" id="470826"/>
    <lineage>
        <taxon>Bacteria</taxon>
        <taxon>Pseudomonadati</taxon>
        <taxon>Bacteroidota</taxon>
        <taxon>Flavobacteriia</taxon>
        <taxon>Flavobacteriales</taxon>
        <taxon>Flavobacteriaceae</taxon>
        <taxon>Psychroflexus</taxon>
    </lineage>
</organism>
<dbReference type="RefSeq" id="WP_093367075.1">
    <property type="nucleotide sequence ID" value="NZ_FNCW01000005.1"/>
</dbReference>
<evidence type="ECO:0000256" key="1">
    <source>
        <dbReference type="SAM" id="Phobius"/>
    </source>
</evidence>
<keyword evidence="1" id="KW-1133">Transmembrane helix</keyword>
<gene>
    <name evidence="2" type="ORF">SAMN04488027_10562</name>
</gene>
<protein>
    <recommendedName>
        <fullName evidence="4">Potassium transporter KefB</fullName>
    </recommendedName>
</protein>
<dbReference type="STRING" id="470826.SAMN04488027_10562"/>
<dbReference type="AlphaFoldDB" id="A0A1G7W8H8"/>
<reference evidence="2 3" key="1">
    <citation type="submission" date="2016-10" db="EMBL/GenBank/DDBJ databases">
        <authorList>
            <person name="de Groot N.N."/>
        </authorList>
    </citation>
    <scope>NUCLEOTIDE SEQUENCE [LARGE SCALE GENOMIC DNA]</scope>
    <source>
        <strain evidence="2 3">DSM 19803</strain>
    </source>
</reference>